<dbReference type="AlphaFoldDB" id="H6NMF9"/>
<dbReference type="EMBL" id="CP003235">
    <property type="protein sequence ID" value="AFC29825.1"/>
    <property type="molecule type" value="Genomic_DNA"/>
</dbReference>
<organism evidence="1 2">
    <name type="scientific">Paenibacillus mucilaginosus 3016</name>
    <dbReference type="NCBI Taxonomy" id="1116391"/>
    <lineage>
        <taxon>Bacteria</taxon>
        <taxon>Bacillati</taxon>
        <taxon>Bacillota</taxon>
        <taxon>Bacilli</taxon>
        <taxon>Bacillales</taxon>
        <taxon>Paenibacillaceae</taxon>
        <taxon>Paenibacillus</taxon>
    </lineage>
</organism>
<proteinExistence type="predicted"/>
<name>H6NMF9_9BACL</name>
<sequence>MPPGRRIGIICTHLVNTVMENDHFRRYGQEG</sequence>
<protein>
    <submittedName>
        <fullName evidence="1">Uncharacterized protein</fullName>
    </submittedName>
</protein>
<evidence type="ECO:0000313" key="2">
    <source>
        <dbReference type="Proteomes" id="UP000007523"/>
    </source>
</evidence>
<reference evidence="1 2" key="1">
    <citation type="journal article" date="2012" name="J. Bacteriol.">
        <title>Complete Genome Sequence of Paenibacillus mucilaginosus 3016, a Bacterium Functional as Microbial Fertilizer.</title>
        <authorList>
            <person name="Ma M."/>
            <person name="Wang Z."/>
            <person name="Li L."/>
            <person name="Jiang X."/>
            <person name="Guan D."/>
            <person name="Cao F."/>
            <person name="Chen H."/>
            <person name="Wang X."/>
            <person name="Shen D."/>
            <person name="Du B."/>
            <person name="Li J."/>
        </authorList>
    </citation>
    <scope>NUCLEOTIDE SEQUENCE [LARGE SCALE GENOMIC DNA]</scope>
    <source>
        <strain evidence="1 2">3016</strain>
    </source>
</reference>
<evidence type="ECO:0000313" key="1">
    <source>
        <dbReference type="EMBL" id="AFC29825.1"/>
    </source>
</evidence>
<dbReference type="HOGENOM" id="CLU_3397675_0_0_9"/>
<keyword evidence="2" id="KW-1185">Reference proteome</keyword>
<dbReference type="Proteomes" id="UP000007523">
    <property type="component" value="Chromosome"/>
</dbReference>
<dbReference type="KEGG" id="pmq:PM3016_2955"/>
<gene>
    <name evidence="1" type="ORF">PM3016_2955</name>
</gene>
<accession>H6NMF9</accession>